<dbReference type="PROSITE" id="PS00463">
    <property type="entry name" value="ZN2_CY6_FUNGAL_1"/>
    <property type="match status" value="1"/>
</dbReference>
<accession>A0AAD4KNR4</accession>
<proteinExistence type="predicted"/>
<evidence type="ECO:0000256" key="6">
    <source>
        <dbReference type="ARBA" id="ARBA00023242"/>
    </source>
</evidence>
<evidence type="ECO:0000313" key="8">
    <source>
        <dbReference type="EMBL" id="KAH8693295.1"/>
    </source>
</evidence>
<dbReference type="AlphaFoldDB" id="A0AAD4KNR4"/>
<dbReference type="PANTHER" id="PTHR47338">
    <property type="entry name" value="ZN(II)2CYS6 TRANSCRIPTION FACTOR (EUROFUNG)-RELATED"/>
    <property type="match status" value="1"/>
</dbReference>
<evidence type="ECO:0000313" key="9">
    <source>
        <dbReference type="Proteomes" id="UP001201262"/>
    </source>
</evidence>
<dbReference type="GO" id="GO:0003677">
    <property type="term" value="F:DNA binding"/>
    <property type="evidence" value="ECO:0007669"/>
    <property type="project" value="UniProtKB-KW"/>
</dbReference>
<keyword evidence="9" id="KW-1185">Reference proteome</keyword>
<dbReference type="GO" id="GO:0005634">
    <property type="term" value="C:nucleus"/>
    <property type="evidence" value="ECO:0007669"/>
    <property type="project" value="UniProtKB-SubCell"/>
</dbReference>
<keyword evidence="2" id="KW-0479">Metal-binding</keyword>
<keyword evidence="6" id="KW-0539">Nucleus</keyword>
<organism evidence="8 9">
    <name type="scientific">Talaromyces proteolyticus</name>
    <dbReference type="NCBI Taxonomy" id="1131652"/>
    <lineage>
        <taxon>Eukaryota</taxon>
        <taxon>Fungi</taxon>
        <taxon>Dikarya</taxon>
        <taxon>Ascomycota</taxon>
        <taxon>Pezizomycotina</taxon>
        <taxon>Eurotiomycetes</taxon>
        <taxon>Eurotiomycetidae</taxon>
        <taxon>Eurotiales</taxon>
        <taxon>Trichocomaceae</taxon>
        <taxon>Talaromyces</taxon>
        <taxon>Talaromyces sect. Bacilispori</taxon>
    </lineage>
</organism>
<dbReference type="InterPro" id="IPR036864">
    <property type="entry name" value="Zn2-C6_fun-type_DNA-bd_sf"/>
</dbReference>
<keyword evidence="3" id="KW-0805">Transcription regulation</keyword>
<comment type="caution">
    <text evidence="8">The sequence shown here is derived from an EMBL/GenBank/DDBJ whole genome shotgun (WGS) entry which is preliminary data.</text>
</comment>
<reference evidence="8" key="1">
    <citation type="submission" date="2021-12" db="EMBL/GenBank/DDBJ databases">
        <title>Convergent genome expansion in fungi linked to evolution of root-endophyte symbiosis.</title>
        <authorList>
            <consortium name="DOE Joint Genome Institute"/>
            <person name="Ke Y.-H."/>
            <person name="Bonito G."/>
            <person name="Liao H.-L."/>
            <person name="Looney B."/>
            <person name="Rojas-Flechas A."/>
            <person name="Nash J."/>
            <person name="Hameed K."/>
            <person name="Schadt C."/>
            <person name="Martin F."/>
            <person name="Crous P.W."/>
            <person name="Miettinen O."/>
            <person name="Magnuson J.K."/>
            <person name="Labbe J."/>
            <person name="Jacobson D."/>
            <person name="Doktycz M.J."/>
            <person name="Veneault-Fourrey C."/>
            <person name="Kuo A."/>
            <person name="Mondo S."/>
            <person name="Calhoun S."/>
            <person name="Riley R."/>
            <person name="Ohm R."/>
            <person name="LaButti K."/>
            <person name="Andreopoulos B."/>
            <person name="Pangilinan J."/>
            <person name="Nolan M."/>
            <person name="Tritt A."/>
            <person name="Clum A."/>
            <person name="Lipzen A."/>
            <person name="Daum C."/>
            <person name="Barry K."/>
            <person name="Grigoriev I.V."/>
            <person name="Vilgalys R."/>
        </authorList>
    </citation>
    <scope>NUCLEOTIDE SEQUENCE</scope>
    <source>
        <strain evidence="8">PMI_201</strain>
    </source>
</reference>
<sequence>MANVEVRALRQQPGFACEECRKRKARCDRGRPKCSFCTATGSTCVIVDKRQQRGPKKGQVNQMRLQIGLLHSSSTVM</sequence>
<dbReference type="InterPro" id="IPR050815">
    <property type="entry name" value="TF_fung"/>
</dbReference>
<protein>
    <recommendedName>
        <fullName evidence="7">Zn(2)-C6 fungal-type domain-containing protein</fullName>
    </recommendedName>
</protein>
<dbReference type="Gene3D" id="4.10.240.10">
    <property type="entry name" value="Zn(2)-C6 fungal-type DNA-binding domain"/>
    <property type="match status" value="1"/>
</dbReference>
<dbReference type="InterPro" id="IPR001138">
    <property type="entry name" value="Zn2Cys6_DnaBD"/>
</dbReference>
<name>A0AAD4KNR4_9EURO</name>
<dbReference type="EMBL" id="JAJTJA010000010">
    <property type="protein sequence ID" value="KAH8693295.1"/>
    <property type="molecule type" value="Genomic_DNA"/>
</dbReference>
<evidence type="ECO:0000256" key="3">
    <source>
        <dbReference type="ARBA" id="ARBA00023015"/>
    </source>
</evidence>
<dbReference type="Proteomes" id="UP001201262">
    <property type="component" value="Unassembled WGS sequence"/>
</dbReference>
<dbReference type="PROSITE" id="PS50048">
    <property type="entry name" value="ZN2_CY6_FUNGAL_2"/>
    <property type="match status" value="1"/>
</dbReference>
<evidence type="ECO:0000256" key="2">
    <source>
        <dbReference type="ARBA" id="ARBA00022723"/>
    </source>
</evidence>
<evidence type="ECO:0000256" key="5">
    <source>
        <dbReference type="ARBA" id="ARBA00023163"/>
    </source>
</evidence>
<dbReference type="PANTHER" id="PTHR47338:SF3">
    <property type="entry name" value="C6 FINGER DOMAIN TRANSCRIPTION FACTOR DBAA-RELATED"/>
    <property type="match status" value="1"/>
</dbReference>
<dbReference type="SUPFAM" id="SSF57701">
    <property type="entry name" value="Zn2/Cys6 DNA-binding domain"/>
    <property type="match status" value="1"/>
</dbReference>
<keyword evidence="4" id="KW-0238">DNA-binding</keyword>
<gene>
    <name evidence="8" type="ORF">BGW36DRAFT_386295</name>
</gene>
<dbReference type="SMART" id="SM00066">
    <property type="entry name" value="GAL4"/>
    <property type="match status" value="1"/>
</dbReference>
<dbReference type="GeneID" id="70247290"/>
<keyword evidence="5" id="KW-0804">Transcription</keyword>
<dbReference type="GO" id="GO:0008270">
    <property type="term" value="F:zinc ion binding"/>
    <property type="evidence" value="ECO:0007669"/>
    <property type="project" value="InterPro"/>
</dbReference>
<comment type="subcellular location">
    <subcellularLocation>
        <location evidence="1">Nucleus</location>
    </subcellularLocation>
</comment>
<dbReference type="RefSeq" id="XP_046069168.1">
    <property type="nucleotide sequence ID" value="XM_046217003.1"/>
</dbReference>
<dbReference type="CDD" id="cd00067">
    <property type="entry name" value="GAL4"/>
    <property type="match status" value="1"/>
</dbReference>
<dbReference type="GO" id="GO:0000981">
    <property type="term" value="F:DNA-binding transcription factor activity, RNA polymerase II-specific"/>
    <property type="evidence" value="ECO:0007669"/>
    <property type="project" value="InterPro"/>
</dbReference>
<evidence type="ECO:0000259" key="7">
    <source>
        <dbReference type="PROSITE" id="PS50048"/>
    </source>
</evidence>
<evidence type="ECO:0000256" key="1">
    <source>
        <dbReference type="ARBA" id="ARBA00004123"/>
    </source>
</evidence>
<evidence type="ECO:0000256" key="4">
    <source>
        <dbReference type="ARBA" id="ARBA00023125"/>
    </source>
</evidence>
<feature type="domain" description="Zn(2)-C6 fungal-type" evidence="7">
    <location>
        <begin position="16"/>
        <end position="46"/>
    </location>
</feature>
<dbReference type="Pfam" id="PF00172">
    <property type="entry name" value="Zn_clus"/>
    <property type="match status" value="1"/>
</dbReference>